<accession>A0A6M0RUA5</accession>
<dbReference type="Proteomes" id="UP000481033">
    <property type="component" value="Unassembled WGS sequence"/>
</dbReference>
<gene>
    <name evidence="1" type="ORF">DXZ20_28205</name>
</gene>
<evidence type="ECO:0000313" key="2">
    <source>
        <dbReference type="Proteomes" id="UP000481033"/>
    </source>
</evidence>
<name>A0A6M0RUA5_9CYAN</name>
<reference evidence="1 2" key="1">
    <citation type="journal article" date="2020" name="Microb. Ecol.">
        <title>Ecogenomics of the Marine Benthic Filamentous Cyanobacterium Adonisia.</title>
        <authorList>
            <person name="Walter J.M."/>
            <person name="Coutinho F.H."/>
            <person name="Leomil L."/>
            <person name="Hargreaves P.I."/>
            <person name="Campeao M.E."/>
            <person name="Vieira V.V."/>
            <person name="Silva B.S."/>
            <person name="Fistarol G.O."/>
            <person name="Salomon P.S."/>
            <person name="Sawabe T."/>
            <person name="Mino S."/>
            <person name="Hosokawa M."/>
            <person name="Miyashita H."/>
            <person name="Maruyama F."/>
            <person name="van Verk M.C."/>
            <person name="Dutilh B.E."/>
            <person name="Thompson C.C."/>
            <person name="Thompson F.L."/>
        </authorList>
    </citation>
    <scope>NUCLEOTIDE SEQUENCE [LARGE SCALE GENOMIC DNA]</scope>
    <source>
        <strain evidence="1 2">CCMR0081</strain>
    </source>
</reference>
<sequence length="260" mass="30196">MELFLKEVYEQAYDLDDQEYDSYFPPECDRADFLLFGNQVICESKKIEKIKVGHQVEKLSCKGRLSGKVFERDFYNSIRQALRKANKQIGESKKALNIPNALGLVILENLIQDDLSILSLINAAETKMLEGLVNVDCVLCLDFANTFSSQEDGHLVRPAQILVRDTDRSKKLCELVEQLMRTFCEKSGMPFLDSFNIEQGSQTWATDIQSKYKKYKARIDFDLPVSEAKFQWNQQVAQTLNNWWWLVVLIVIFYFYNELL</sequence>
<dbReference type="AlphaFoldDB" id="A0A6M0RUA5"/>
<proteinExistence type="predicted"/>
<protein>
    <submittedName>
        <fullName evidence="1">Uncharacterized protein</fullName>
    </submittedName>
</protein>
<organism evidence="1 2">
    <name type="scientific">Adonisia turfae CCMR0081</name>
    <dbReference type="NCBI Taxonomy" id="2292702"/>
    <lineage>
        <taxon>Bacteria</taxon>
        <taxon>Bacillati</taxon>
        <taxon>Cyanobacteriota</taxon>
        <taxon>Adonisia</taxon>
        <taxon>Adonisia turfae</taxon>
    </lineage>
</organism>
<evidence type="ECO:0000313" key="1">
    <source>
        <dbReference type="EMBL" id="NEZ59460.1"/>
    </source>
</evidence>
<dbReference type="EMBL" id="QXHD01000004">
    <property type="protein sequence ID" value="NEZ59460.1"/>
    <property type="molecule type" value="Genomic_DNA"/>
</dbReference>
<keyword evidence="2" id="KW-1185">Reference proteome</keyword>
<comment type="caution">
    <text evidence="1">The sequence shown here is derived from an EMBL/GenBank/DDBJ whole genome shotgun (WGS) entry which is preliminary data.</text>
</comment>